<dbReference type="AlphaFoldDB" id="A0A1G9IE20"/>
<reference evidence="8" key="1">
    <citation type="submission" date="2016-10" db="EMBL/GenBank/DDBJ databases">
        <authorList>
            <person name="Varghese N."/>
            <person name="Submissions S."/>
        </authorList>
    </citation>
    <scope>NUCLEOTIDE SEQUENCE [LARGE SCALE GENOMIC DNA]</scope>
    <source>
        <strain evidence="8">CGMCC 4.3147</strain>
    </source>
</reference>
<comment type="subcellular location">
    <subcellularLocation>
        <location evidence="1">Membrane</location>
        <topology evidence="1">Multi-pass membrane protein</topology>
    </subcellularLocation>
</comment>
<evidence type="ECO:0000256" key="1">
    <source>
        <dbReference type="ARBA" id="ARBA00004141"/>
    </source>
</evidence>
<evidence type="ECO:0000256" key="3">
    <source>
        <dbReference type="ARBA" id="ARBA00022989"/>
    </source>
</evidence>
<evidence type="ECO:0000259" key="6">
    <source>
        <dbReference type="Pfam" id="PF01957"/>
    </source>
</evidence>
<keyword evidence="2 5" id="KW-0812">Transmembrane</keyword>
<evidence type="ECO:0000256" key="2">
    <source>
        <dbReference type="ARBA" id="ARBA00022692"/>
    </source>
</evidence>
<sequence>MDDVFIWIIVAVILGAVELFTGTLVLAMVAVGAVLAGLGAAVGAPLWLQAVLFGVGSVASIFGLRPFLKQALESDSKGDTSHRPFGTRAIEGANARVIEKVDHTGGLVEIAGDNWTAYPLEPDQLLEPGDTVTVVEIKGATVIVWKQSLSSLLPIARRSARPLEAEKPWNP</sequence>
<feature type="transmembrane region" description="Helical" evidence="5">
    <location>
        <begin position="7"/>
        <end position="40"/>
    </location>
</feature>
<keyword evidence="7" id="KW-0645">Protease</keyword>
<accession>A0A1G9IE20</accession>
<feature type="domain" description="NfeD-like C-terminal" evidence="6">
    <location>
        <begin position="89"/>
        <end position="146"/>
    </location>
</feature>
<protein>
    <submittedName>
        <fullName evidence="7">Membrane protein implicated in regulation of membrane protease activity</fullName>
    </submittedName>
</protein>
<proteinExistence type="predicted"/>
<dbReference type="Gene3D" id="2.40.50.140">
    <property type="entry name" value="Nucleic acid-binding proteins"/>
    <property type="match status" value="1"/>
</dbReference>
<keyword evidence="3 5" id="KW-1133">Transmembrane helix</keyword>
<dbReference type="Proteomes" id="UP000198662">
    <property type="component" value="Unassembled WGS sequence"/>
</dbReference>
<evidence type="ECO:0000313" key="8">
    <source>
        <dbReference type="Proteomes" id="UP000198662"/>
    </source>
</evidence>
<gene>
    <name evidence="7" type="ORF">SAMN05216298_3190</name>
</gene>
<dbReference type="Pfam" id="PF01957">
    <property type="entry name" value="NfeD"/>
    <property type="match status" value="1"/>
</dbReference>
<dbReference type="PANTHER" id="PTHR33507:SF3">
    <property type="entry name" value="INNER MEMBRANE PROTEIN YBBJ"/>
    <property type="match status" value="1"/>
</dbReference>
<dbReference type="SUPFAM" id="SSF141322">
    <property type="entry name" value="NfeD domain-like"/>
    <property type="match status" value="1"/>
</dbReference>
<dbReference type="STRING" id="380244.SAMN05216298_3190"/>
<keyword evidence="8" id="KW-1185">Reference proteome</keyword>
<dbReference type="EMBL" id="FNGF01000004">
    <property type="protein sequence ID" value="SDL23372.1"/>
    <property type="molecule type" value="Genomic_DNA"/>
</dbReference>
<dbReference type="InterPro" id="IPR002810">
    <property type="entry name" value="NfeD-like_C"/>
</dbReference>
<evidence type="ECO:0000256" key="5">
    <source>
        <dbReference type="SAM" id="Phobius"/>
    </source>
</evidence>
<dbReference type="PANTHER" id="PTHR33507">
    <property type="entry name" value="INNER MEMBRANE PROTEIN YBBJ"/>
    <property type="match status" value="1"/>
</dbReference>
<organism evidence="7 8">
    <name type="scientific">Glycomyces sambucus</name>
    <dbReference type="NCBI Taxonomy" id="380244"/>
    <lineage>
        <taxon>Bacteria</taxon>
        <taxon>Bacillati</taxon>
        <taxon>Actinomycetota</taxon>
        <taxon>Actinomycetes</taxon>
        <taxon>Glycomycetales</taxon>
        <taxon>Glycomycetaceae</taxon>
        <taxon>Glycomyces</taxon>
    </lineage>
</organism>
<dbReference type="InterPro" id="IPR012340">
    <property type="entry name" value="NA-bd_OB-fold"/>
</dbReference>
<evidence type="ECO:0000313" key="7">
    <source>
        <dbReference type="EMBL" id="SDL23372.1"/>
    </source>
</evidence>
<dbReference type="GO" id="GO:0008233">
    <property type="term" value="F:peptidase activity"/>
    <property type="evidence" value="ECO:0007669"/>
    <property type="project" value="UniProtKB-KW"/>
</dbReference>
<dbReference type="InterPro" id="IPR052165">
    <property type="entry name" value="Membrane_assoc_protease"/>
</dbReference>
<dbReference type="RefSeq" id="WP_091050913.1">
    <property type="nucleotide sequence ID" value="NZ_FNGF01000004.1"/>
</dbReference>
<dbReference type="GO" id="GO:0006508">
    <property type="term" value="P:proteolysis"/>
    <property type="evidence" value="ECO:0007669"/>
    <property type="project" value="UniProtKB-KW"/>
</dbReference>
<name>A0A1G9IE20_9ACTN</name>
<keyword evidence="7" id="KW-0378">Hydrolase</keyword>
<keyword evidence="4 5" id="KW-0472">Membrane</keyword>
<dbReference type="OrthoDB" id="3174252at2"/>
<dbReference type="GO" id="GO:0005886">
    <property type="term" value="C:plasma membrane"/>
    <property type="evidence" value="ECO:0007669"/>
    <property type="project" value="TreeGrafter"/>
</dbReference>
<evidence type="ECO:0000256" key="4">
    <source>
        <dbReference type="ARBA" id="ARBA00023136"/>
    </source>
</evidence>